<evidence type="ECO:0000256" key="7">
    <source>
        <dbReference type="PROSITE-ProRule" id="PRU00042"/>
    </source>
</evidence>
<keyword evidence="6" id="KW-0539">Nucleus</keyword>
<evidence type="ECO:0000256" key="4">
    <source>
        <dbReference type="ARBA" id="ARBA00022771"/>
    </source>
</evidence>
<dbReference type="FunFam" id="3.30.160.60:FF:002757">
    <property type="entry name" value="Zinc finger protein, putative"/>
    <property type="match status" value="1"/>
</dbReference>
<dbReference type="GO" id="GO:0010468">
    <property type="term" value="P:regulation of gene expression"/>
    <property type="evidence" value="ECO:0007669"/>
    <property type="project" value="UniProtKB-ARBA"/>
</dbReference>
<protein>
    <submittedName>
        <fullName evidence="9">Zinc finger protein 271-like protein</fullName>
    </submittedName>
</protein>
<keyword evidence="5" id="KW-0862">Zinc</keyword>
<dbReference type="GO" id="GO:0005634">
    <property type="term" value="C:nucleus"/>
    <property type="evidence" value="ECO:0007669"/>
    <property type="project" value="UniProtKB-SubCell"/>
</dbReference>
<comment type="subcellular location">
    <subcellularLocation>
        <location evidence="1">Nucleus</location>
    </subcellularLocation>
</comment>
<evidence type="ECO:0000256" key="6">
    <source>
        <dbReference type="ARBA" id="ARBA00023242"/>
    </source>
</evidence>
<dbReference type="InterPro" id="IPR036236">
    <property type="entry name" value="Znf_C2H2_sf"/>
</dbReference>
<accession>A0A170XGS1</accession>
<evidence type="ECO:0000256" key="1">
    <source>
        <dbReference type="ARBA" id="ARBA00004123"/>
    </source>
</evidence>
<evidence type="ECO:0000256" key="2">
    <source>
        <dbReference type="ARBA" id="ARBA00022723"/>
    </source>
</evidence>
<organism evidence="9">
    <name type="scientific">Triatoma infestans</name>
    <name type="common">Assassin bug</name>
    <dbReference type="NCBI Taxonomy" id="30076"/>
    <lineage>
        <taxon>Eukaryota</taxon>
        <taxon>Metazoa</taxon>
        <taxon>Ecdysozoa</taxon>
        <taxon>Arthropoda</taxon>
        <taxon>Hexapoda</taxon>
        <taxon>Insecta</taxon>
        <taxon>Pterygota</taxon>
        <taxon>Neoptera</taxon>
        <taxon>Paraneoptera</taxon>
        <taxon>Hemiptera</taxon>
        <taxon>Heteroptera</taxon>
        <taxon>Panheteroptera</taxon>
        <taxon>Cimicomorpha</taxon>
        <taxon>Reduviidae</taxon>
        <taxon>Triatominae</taxon>
        <taxon>Triatoma</taxon>
    </lineage>
</organism>
<dbReference type="InterPro" id="IPR056438">
    <property type="entry name" value="Znf-C2H2_CTCF"/>
</dbReference>
<sequence length="47" mass="5350">CLRLYKCSVCEYSFAAAGNLKYHMQRHTGEQPYKLNAITAVQNLDIS</sequence>
<reference evidence="9" key="1">
    <citation type="submission" date="2016-04" db="EMBL/GenBank/DDBJ databases">
        <authorList>
            <person name="Calderon-Fernandez G.M.Sr."/>
        </authorList>
    </citation>
    <scope>NUCLEOTIDE SEQUENCE</scope>
    <source>
        <strain evidence="9">Int1</strain>
        <tissue evidence="9">Integument</tissue>
    </source>
</reference>
<keyword evidence="4 7" id="KW-0863">Zinc-finger</keyword>
<name>A0A170XGS1_TRIIF</name>
<feature type="domain" description="C2H2-type" evidence="8">
    <location>
        <begin position="5"/>
        <end position="32"/>
    </location>
</feature>
<dbReference type="PROSITE" id="PS50157">
    <property type="entry name" value="ZINC_FINGER_C2H2_2"/>
    <property type="match status" value="1"/>
</dbReference>
<proteinExistence type="predicted"/>
<dbReference type="GO" id="GO:0008270">
    <property type="term" value="F:zinc ion binding"/>
    <property type="evidence" value="ECO:0007669"/>
    <property type="project" value="UniProtKB-KW"/>
</dbReference>
<evidence type="ECO:0000313" key="9">
    <source>
        <dbReference type="EMBL" id="JAR98847.1"/>
    </source>
</evidence>
<evidence type="ECO:0000259" key="8">
    <source>
        <dbReference type="PROSITE" id="PS50157"/>
    </source>
</evidence>
<reference evidence="9" key="2">
    <citation type="journal article" date="2017" name="J. Med. Entomol.">
        <title>Transcriptome Analysis of the Triatoma infestans (Hemiptera: Reduviidae) Integument.</title>
        <authorList>
            <person name="Calderon-Fernandez G.M."/>
            <person name="Moriconi D.E."/>
            <person name="Dulbecco A.B."/>
            <person name="Juarez M.P."/>
        </authorList>
    </citation>
    <scope>NUCLEOTIDE SEQUENCE</scope>
    <source>
        <strain evidence="9">Int1</strain>
        <tissue evidence="9">Integument</tissue>
    </source>
</reference>
<evidence type="ECO:0000256" key="5">
    <source>
        <dbReference type="ARBA" id="ARBA00022833"/>
    </source>
</evidence>
<feature type="non-terminal residue" evidence="9">
    <location>
        <position position="1"/>
    </location>
</feature>
<dbReference type="EMBL" id="GEMB01004430">
    <property type="protein sequence ID" value="JAR98847.1"/>
    <property type="molecule type" value="Transcribed_RNA"/>
</dbReference>
<dbReference type="Gene3D" id="3.30.160.60">
    <property type="entry name" value="Classic Zinc Finger"/>
    <property type="match status" value="1"/>
</dbReference>
<dbReference type="SUPFAM" id="SSF57667">
    <property type="entry name" value="beta-beta-alpha zinc fingers"/>
    <property type="match status" value="1"/>
</dbReference>
<dbReference type="AlphaFoldDB" id="A0A170XGS1"/>
<dbReference type="Pfam" id="PF23611">
    <property type="entry name" value="zf-C2H2_16"/>
    <property type="match status" value="1"/>
</dbReference>
<keyword evidence="2" id="KW-0479">Metal-binding</keyword>
<dbReference type="PROSITE" id="PS00028">
    <property type="entry name" value="ZINC_FINGER_C2H2_1"/>
    <property type="match status" value="1"/>
</dbReference>
<evidence type="ECO:0000256" key="3">
    <source>
        <dbReference type="ARBA" id="ARBA00022737"/>
    </source>
</evidence>
<keyword evidence="3" id="KW-0677">Repeat</keyword>
<dbReference type="SMART" id="SM00355">
    <property type="entry name" value="ZnF_C2H2"/>
    <property type="match status" value="1"/>
</dbReference>
<dbReference type="InterPro" id="IPR013087">
    <property type="entry name" value="Znf_C2H2_type"/>
</dbReference>